<keyword evidence="2" id="KW-1185">Reference proteome</keyword>
<proteinExistence type="predicted"/>
<dbReference type="Proteomes" id="UP000585905">
    <property type="component" value="Unassembled WGS sequence"/>
</dbReference>
<evidence type="ECO:0000313" key="2">
    <source>
        <dbReference type="Proteomes" id="UP000585905"/>
    </source>
</evidence>
<evidence type="ECO:0000313" key="1">
    <source>
        <dbReference type="EMBL" id="MBA8848740.1"/>
    </source>
</evidence>
<evidence type="ECO:0008006" key="3">
    <source>
        <dbReference type="Google" id="ProtNLM"/>
    </source>
</evidence>
<reference evidence="1 2" key="1">
    <citation type="submission" date="2020-07" db="EMBL/GenBank/DDBJ databases">
        <title>Sequencing the genomes of 1000 actinobacteria strains.</title>
        <authorList>
            <person name="Klenk H.-P."/>
        </authorList>
    </citation>
    <scope>NUCLEOTIDE SEQUENCE [LARGE SCALE GENOMIC DNA]</scope>
    <source>
        <strain evidence="1 2">DSM 19663</strain>
    </source>
</reference>
<sequence>MYKRIGALEAVIRELDPSHPILRLSSLFVEVDPGDIPDSTFSVDSSLSAQVRQRSRFAERERKRLALQSRRFGEVLEARRMISRGATRSQAARALHLDLSTLAYWEQRLDENVG</sequence>
<name>A0A839EAI3_9MICO</name>
<accession>A0A839EAI3</accession>
<comment type="caution">
    <text evidence="1">The sequence shown here is derived from an EMBL/GenBank/DDBJ whole genome shotgun (WGS) entry which is preliminary data.</text>
</comment>
<gene>
    <name evidence="1" type="ORF">FHX53_002350</name>
</gene>
<organism evidence="1 2">
    <name type="scientific">Microcella alkalica</name>
    <dbReference type="NCBI Taxonomy" id="355930"/>
    <lineage>
        <taxon>Bacteria</taxon>
        <taxon>Bacillati</taxon>
        <taxon>Actinomycetota</taxon>
        <taxon>Actinomycetes</taxon>
        <taxon>Micrococcales</taxon>
        <taxon>Microbacteriaceae</taxon>
        <taxon>Microcella</taxon>
    </lineage>
</organism>
<dbReference type="AlphaFoldDB" id="A0A839EAI3"/>
<protein>
    <recommendedName>
        <fullName evidence="3">Homeodomain-like domain-containing protein</fullName>
    </recommendedName>
</protein>
<dbReference type="RefSeq" id="WP_182491501.1">
    <property type="nucleotide sequence ID" value="NZ_BAAAOV010000011.1"/>
</dbReference>
<dbReference type="EMBL" id="JACGWX010000006">
    <property type="protein sequence ID" value="MBA8848740.1"/>
    <property type="molecule type" value="Genomic_DNA"/>
</dbReference>